<dbReference type="OrthoDB" id="4136894at2759"/>
<keyword evidence="4" id="KW-0496">Mitochondrion</keyword>
<dbReference type="Pfam" id="PF10780">
    <property type="entry name" value="MRP_L53"/>
    <property type="match status" value="1"/>
</dbReference>
<dbReference type="Proteomes" id="UP000256601">
    <property type="component" value="Unassembled WGS sequence"/>
</dbReference>
<comment type="similarity">
    <text evidence="2">Belongs to the mitochondrion-specific ribosomal protein mL53 family.</text>
</comment>
<dbReference type="AlphaFoldDB" id="A0A1H6PT60"/>
<dbReference type="Proteomes" id="UP000182444">
    <property type="component" value="Chromosome 1F"/>
</dbReference>
<evidence type="ECO:0000256" key="2">
    <source>
        <dbReference type="ARBA" id="ARBA00005557"/>
    </source>
</evidence>
<proteinExistence type="inferred from homology"/>
<dbReference type="Gene3D" id="3.40.30.10">
    <property type="entry name" value="Glutaredoxin"/>
    <property type="match status" value="1"/>
</dbReference>
<name>A0A1H6PT60_YARLL</name>
<dbReference type="InterPro" id="IPR042776">
    <property type="entry name" value="Ribosomal_mL53_fung"/>
</dbReference>
<dbReference type="OMA" id="TIDYKIL"/>
<keyword evidence="3" id="KW-0689">Ribosomal protein</keyword>
<keyword evidence="5" id="KW-0687">Ribonucleoprotein</keyword>
<reference evidence="8 10" key="1">
    <citation type="journal article" date="2016" name="PLoS ONE">
        <title>Sequence Assembly of Yarrowia lipolytica Strain W29/CLIB89 Shows Transposable Element Diversity.</title>
        <authorList>
            <person name="Magnan C."/>
            <person name="Yu J."/>
            <person name="Chang I."/>
            <person name="Jahn E."/>
            <person name="Kanomata Y."/>
            <person name="Wu J."/>
            <person name="Zeller M."/>
            <person name="Oakes M."/>
            <person name="Baldi P."/>
            <person name="Sandmeyer S."/>
        </authorList>
    </citation>
    <scope>NUCLEOTIDE SEQUENCE [LARGE SCALE GENOMIC DNA]</scope>
    <source>
        <strain evidence="8">CLIB89</strain>
        <strain evidence="10">CLIB89(W29)</strain>
    </source>
</reference>
<dbReference type="PANTHER" id="PTHR28236:SF1">
    <property type="entry name" value="LARGE RIBOSOMAL SUBUNIT PROTEIN ML53"/>
    <property type="match status" value="1"/>
</dbReference>
<sequence>MITKYFTNIAVQFKASSAGAHTARTFLAAIPLSAKTGGTKIVAKVLPEAGNGEDKIEVKFKDGHVIKVDPKLGKFVDLSRQFDSHSQKLKIAEKIDA</sequence>
<evidence type="ECO:0000256" key="5">
    <source>
        <dbReference type="ARBA" id="ARBA00023274"/>
    </source>
</evidence>
<dbReference type="GO" id="GO:0005762">
    <property type="term" value="C:mitochondrial large ribosomal subunit"/>
    <property type="evidence" value="ECO:0007669"/>
    <property type="project" value="TreeGrafter"/>
</dbReference>
<protein>
    <recommendedName>
        <fullName evidence="6">Large ribosomal subunit protein mL53</fullName>
    </recommendedName>
    <alternativeName>
        <fullName evidence="7">54S ribosomal protein L44, mitochondrial</fullName>
    </alternativeName>
</protein>
<dbReference type="EMBL" id="KZ858949">
    <property type="protein sequence ID" value="RDW28831.1"/>
    <property type="molecule type" value="Genomic_DNA"/>
</dbReference>
<organism evidence="8 10">
    <name type="scientific">Yarrowia lipolytica</name>
    <name type="common">Candida lipolytica</name>
    <dbReference type="NCBI Taxonomy" id="4952"/>
    <lineage>
        <taxon>Eukaryota</taxon>
        <taxon>Fungi</taxon>
        <taxon>Dikarya</taxon>
        <taxon>Ascomycota</taxon>
        <taxon>Saccharomycotina</taxon>
        <taxon>Dipodascomycetes</taxon>
        <taxon>Dipodascales</taxon>
        <taxon>Dipodascales incertae sedis</taxon>
        <taxon>Yarrowia</taxon>
    </lineage>
</organism>
<dbReference type="GO" id="GO:0003735">
    <property type="term" value="F:structural constituent of ribosome"/>
    <property type="evidence" value="ECO:0007669"/>
    <property type="project" value="TreeGrafter"/>
</dbReference>
<evidence type="ECO:0000256" key="7">
    <source>
        <dbReference type="ARBA" id="ARBA00077936"/>
    </source>
</evidence>
<dbReference type="InterPro" id="IPR019716">
    <property type="entry name" value="Ribosomal_mL53"/>
</dbReference>
<dbReference type="VEuPathDB" id="FungiDB:YALI0_F29678g"/>
<dbReference type="FunFam" id="3.40.30.10:FF:000260">
    <property type="entry name" value="Mitochondrial ribosomal protein L44"/>
    <property type="match status" value="1"/>
</dbReference>
<evidence type="ECO:0000313" key="11">
    <source>
        <dbReference type="Proteomes" id="UP000256601"/>
    </source>
</evidence>
<dbReference type="eggNOG" id="ENOG502S452">
    <property type="taxonomic scope" value="Eukaryota"/>
</dbReference>
<evidence type="ECO:0000256" key="3">
    <source>
        <dbReference type="ARBA" id="ARBA00022980"/>
    </source>
</evidence>
<comment type="subcellular location">
    <subcellularLocation>
        <location evidence="1">Mitochondrion</location>
    </subcellularLocation>
</comment>
<dbReference type="RefSeq" id="XP_002143121.1">
    <property type="nucleotide sequence ID" value="XM_002143085.1"/>
</dbReference>
<dbReference type="PANTHER" id="PTHR28236">
    <property type="entry name" value="54S RIBOSOMAL PROTEIN L44, MITOCHONDRIAL"/>
    <property type="match status" value="1"/>
</dbReference>
<evidence type="ECO:0000256" key="4">
    <source>
        <dbReference type="ARBA" id="ARBA00023128"/>
    </source>
</evidence>
<dbReference type="KEGG" id="yli:7009646"/>
<evidence type="ECO:0000313" key="9">
    <source>
        <dbReference type="EMBL" id="RDW28831.1"/>
    </source>
</evidence>
<evidence type="ECO:0000313" key="10">
    <source>
        <dbReference type="Proteomes" id="UP000182444"/>
    </source>
</evidence>
<accession>A0A1H6PT60</accession>
<reference evidence="9 11" key="2">
    <citation type="submission" date="2018-07" db="EMBL/GenBank/DDBJ databases">
        <title>Draft Genome Assemblies for Five Robust Yarrowia lipolytica Strains Exhibiting High Lipid Production and Pentose Sugar Utilization and Sugar Alcohol Secretion from Undetoxified Lignocellulosic Biomass Hydrolysates.</title>
        <authorList>
            <consortium name="DOE Joint Genome Institute"/>
            <person name="Walker C."/>
            <person name="Ryu S."/>
            <person name="Na H."/>
            <person name="Zane M."/>
            <person name="LaButti K."/>
            <person name="Lipzen A."/>
            <person name="Haridas S."/>
            <person name="Barry K."/>
            <person name="Grigoriev I.V."/>
            <person name="Quarterman J."/>
            <person name="Slininger P."/>
            <person name="Dien B."/>
            <person name="Trinh C.T."/>
        </authorList>
    </citation>
    <scope>NUCLEOTIDE SEQUENCE [LARGE SCALE GENOMIC DNA]</scope>
    <source>
        <strain evidence="9 11">YB392</strain>
    </source>
</reference>
<gene>
    <name evidence="9" type="ORF">B0I71DRAFT_126765</name>
    <name evidence="8" type="ORF">YALI1_F37248g</name>
</gene>
<dbReference type="VEuPathDB" id="FungiDB:YALI1_F37248g"/>
<evidence type="ECO:0000313" key="8">
    <source>
        <dbReference type="EMBL" id="AOW07874.1"/>
    </source>
</evidence>
<evidence type="ECO:0000256" key="6">
    <source>
        <dbReference type="ARBA" id="ARBA00035180"/>
    </source>
</evidence>
<evidence type="ECO:0000256" key="1">
    <source>
        <dbReference type="ARBA" id="ARBA00004173"/>
    </source>
</evidence>
<dbReference type="GeneID" id="7009646"/>
<dbReference type="EMBL" id="CP017558">
    <property type="protein sequence ID" value="AOW07874.1"/>
    <property type="molecule type" value="Genomic_DNA"/>
</dbReference>